<dbReference type="InterPro" id="IPR011989">
    <property type="entry name" value="ARM-like"/>
</dbReference>
<organism evidence="2 3">
    <name type="scientific">Photorhabdus thracensis</name>
    <dbReference type="NCBI Taxonomy" id="230089"/>
    <lineage>
        <taxon>Bacteria</taxon>
        <taxon>Pseudomonadati</taxon>
        <taxon>Pseudomonadota</taxon>
        <taxon>Gammaproteobacteria</taxon>
        <taxon>Enterobacterales</taxon>
        <taxon>Morganellaceae</taxon>
        <taxon>Photorhabdus</taxon>
    </lineage>
</organism>
<protein>
    <recommendedName>
        <fullName evidence="4">Leucine rich repeat variant</fullName>
    </recommendedName>
</protein>
<dbReference type="KEGG" id="ptt:VY86_11720"/>
<evidence type="ECO:0008006" key="4">
    <source>
        <dbReference type="Google" id="ProtNLM"/>
    </source>
</evidence>
<proteinExistence type="predicted"/>
<sequence length="135" mass="15586">MIHTIEEFVRLRNSNIPAEYMRAGVDEAPLLIWKELIEKKPDMRVWVARNKTIPKEIIVALSKDDNPIVRDAIAAKYPLDMDIYLSLSKDPDEGIRARLTYNKGLPISILKEMSESDPSDFVKSQAIDRYQQRIT</sequence>
<name>A0A0F7LP84_9GAMM</name>
<dbReference type="InterPro" id="IPR016024">
    <property type="entry name" value="ARM-type_fold"/>
</dbReference>
<dbReference type="Gene3D" id="1.25.10.10">
    <property type="entry name" value="Leucine-rich Repeat Variant"/>
    <property type="match status" value="1"/>
</dbReference>
<dbReference type="Proteomes" id="UP000034866">
    <property type="component" value="Chromosome"/>
</dbReference>
<gene>
    <name evidence="1" type="ORF">VY86_03235</name>
    <name evidence="2" type="ORF">VY86_11720</name>
</gene>
<dbReference type="RefSeq" id="WP_046973908.1">
    <property type="nucleotide sequence ID" value="NZ_CP011104.1"/>
</dbReference>
<dbReference type="OrthoDB" id="9132361at2"/>
<keyword evidence="3" id="KW-1185">Reference proteome</keyword>
<dbReference type="KEGG" id="ptt:VY86_03235"/>
<evidence type="ECO:0000313" key="3">
    <source>
        <dbReference type="Proteomes" id="UP000034866"/>
    </source>
</evidence>
<reference evidence="3" key="2">
    <citation type="submission" date="2015-03" db="EMBL/GenBank/DDBJ databases">
        <title>Genome sequence of Azospirillum thiophilum strain DSM 21654T.</title>
        <authorList>
            <person name="Kwak Y."/>
            <person name="Shin J.-H."/>
        </authorList>
    </citation>
    <scope>NUCLEOTIDE SEQUENCE [LARGE SCALE GENOMIC DNA]</scope>
    <source>
        <strain evidence="3">DSM 15199</strain>
    </source>
</reference>
<accession>A0A0F7LP84</accession>
<dbReference type="EMBL" id="CP011104">
    <property type="protein sequence ID" value="AKH63893.1"/>
    <property type="molecule type" value="Genomic_DNA"/>
</dbReference>
<dbReference type="PATRIC" id="fig|230089.6.peg.2613"/>
<reference evidence="2 3" key="1">
    <citation type="journal article" date="2015" name="J. Biotechnol.">
        <title>Complete genome sequence of Photorhabdus temperata subsp. thracensis 39-8(T), an entomopathogenic bacterium for the improved commercial bioinsecticide.</title>
        <authorList>
            <person name="Kwak Y."/>
            <person name="Shin J.H."/>
        </authorList>
    </citation>
    <scope>NUCLEOTIDE SEQUENCE [LARGE SCALE GENOMIC DNA]</scope>
    <source>
        <strain evidence="2 3">DSM 15199</strain>
    </source>
</reference>
<dbReference type="AlphaFoldDB" id="A0A0F7LP84"/>
<dbReference type="SUPFAM" id="SSF48371">
    <property type="entry name" value="ARM repeat"/>
    <property type="match status" value="1"/>
</dbReference>
<evidence type="ECO:0000313" key="2">
    <source>
        <dbReference type="EMBL" id="AKH63893.1"/>
    </source>
</evidence>
<evidence type="ECO:0000313" key="1">
    <source>
        <dbReference type="EMBL" id="AKH62501.1"/>
    </source>
</evidence>
<dbReference type="EMBL" id="CP011104">
    <property type="protein sequence ID" value="AKH62501.1"/>
    <property type="molecule type" value="Genomic_DNA"/>
</dbReference>